<dbReference type="PROSITE" id="PS51257">
    <property type="entry name" value="PROKAR_LIPOPROTEIN"/>
    <property type="match status" value="1"/>
</dbReference>
<keyword evidence="2" id="KW-0433">Leucine-rich repeat</keyword>
<keyword evidence="5" id="KW-0472">Membrane</keyword>
<proteinExistence type="predicted"/>
<dbReference type="SUPFAM" id="SSF52058">
    <property type="entry name" value="L domain-like"/>
    <property type="match status" value="1"/>
</dbReference>
<organism evidence="7 8">
    <name type="scientific">Citrullus colocynthis</name>
    <name type="common">colocynth</name>
    <dbReference type="NCBI Taxonomy" id="252529"/>
    <lineage>
        <taxon>Eukaryota</taxon>
        <taxon>Viridiplantae</taxon>
        <taxon>Streptophyta</taxon>
        <taxon>Embryophyta</taxon>
        <taxon>Tracheophyta</taxon>
        <taxon>Spermatophyta</taxon>
        <taxon>Magnoliopsida</taxon>
        <taxon>eudicotyledons</taxon>
        <taxon>Gunneridae</taxon>
        <taxon>Pentapetalae</taxon>
        <taxon>rosids</taxon>
        <taxon>fabids</taxon>
        <taxon>Cucurbitales</taxon>
        <taxon>Cucurbitaceae</taxon>
        <taxon>Benincaseae</taxon>
        <taxon>Citrullus</taxon>
    </lineage>
</organism>
<evidence type="ECO:0000256" key="1">
    <source>
        <dbReference type="ARBA" id="ARBA00004370"/>
    </source>
</evidence>
<keyword evidence="8" id="KW-1185">Reference proteome</keyword>
<dbReference type="InterPro" id="IPR055414">
    <property type="entry name" value="LRR_R13L4/SHOC2-like"/>
</dbReference>
<dbReference type="SUPFAM" id="SSF56112">
    <property type="entry name" value="Protein kinase-like (PK-like)"/>
    <property type="match status" value="1"/>
</dbReference>
<dbReference type="InterPro" id="IPR013210">
    <property type="entry name" value="LRR_N_plant-typ"/>
</dbReference>
<evidence type="ECO:0000313" key="8">
    <source>
        <dbReference type="Proteomes" id="UP001642487"/>
    </source>
</evidence>
<dbReference type="InterPro" id="IPR000719">
    <property type="entry name" value="Prot_kinase_dom"/>
</dbReference>
<dbReference type="InterPro" id="IPR001245">
    <property type="entry name" value="Ser-Thr/Tyr_kinase_cat_dom"/>
</dbReference>
<evidence type="ECO:0000256" key="5">
    <source>
        <dbReference type="SAM" id="Phobius"/>
    </source>
</evidence>
<keyword evidence="3" id="KW-0732">Signal</keyword>
<dbReference type="Pfam" id="PF07714">
    <property type="entry name" value="PK_Tyr_Ser-Thr"/>
    <property type="match status" value="1"/>
</dbReference>
<name>A0ABP0YS97_9ROSI</name>
<evidence type="ECO:0000256" key="3">
    <source>
        <dbReference type="ARBA" id="ARBA00022729"/>
    </source>
</evidence>
<sequence length="697" mass="76944">MKQRVLNHKKSPRRTIMGFVNSAIFMLYVIALSCAQLVYGNSEVKALMELKASLDPENRVLRSWTIDGDPCGGKFVGVACNEHRKVANISLQGRGLSGKVSPAVAELKCLSGLYLHYNNLSGEIPREISSLNELADLYLDVNSFTGEIPEEIGNMSSLQVLQICCNELSGKIPTQIGSLKKLTVLALQHNRLSGEIPTSLGSLEMLKRLYLSFNNFTGTIPFKIAAIPQLEVVDVKNNSLFGHVPSGLRKLNEGFQGENNPGLCGIGFVTVRNCTVFDNANIKGDGFQPFLSESNNTGTAQRNIPESADFYKANCNQLHCSKSTRVPKIAVVSAVLIVSVILTVSMLLTVFWYRRRKQKIGNSSVLFDDRLSTDQAREFYSKSASPLVCLEYSHGWDSLADGIKGLGLSQYLSKFIFNIEEVESATQYFSEANLLGRSSFSMVYKGVLKDGSSVAIRSINMTSCKSEEAEFLRGLNLLSSLRHENLVSLRGFCCSRGRGEFFLVYDFASRGSLSRYLDVEDGSSHVLEWSKRVSIINGIAKGIGYLHCEEANKPAMVHKNISIEKILIDHQFNALISDSGLSRLLADDIIFSSLKTSAAMGYLAPEYITIGRFTEKSDIYAFGVIIFQILSGTRKLTNSLLLEAEVCKFEDFIDKNLKGNFSESQATKLANLALSCTNELPINRPTIEDLIDELTKI</sequence>
<dbReference type="Gene3D" id="3.80.10.10">
    <property type="entry name" value="Ribonuclease Inhibitor"/>
    <property type="match status" value="2"/>
</dbReference>
<keyword evidence="5" id="KW-0812">Transmembrane</keyword>
<evidence type="ECO:0000256" key="2">
    <source>
        <dbReference type="ARBA" id="ARBA00022614"/>
    </source>
</evidence>
<feature type="domain" description="Protein kinase" evidence="6">
    <location>
        <begin position="429"/>
        <end position="697"/>
    </location>
</feature>
<accession>A0ABP0YS97</accession>
<evidence type="ECO:0000256" key="4">
    <source>
        <dbReference type="ARBA" id="ARBA00022737"/>
    </source>
</evidence>
<feature type="transmembrane region" description="Helical" evidence="5">
    <location>
        <begin position="329"/>
        <end position="353"/>
    </location>
</feature>
<dbReference type="PANTHER" id="PTHR48007:SF65">
    <property type="entry name" value="OS01G0577600 PROTEIN"/>
    <property type="match status" value="1"/>
</dbReference>
<dbReference type="PANTHER" id="PTHR48007">
    <property type="entry name" value="LEUCINE-RICH REPEAT RECEPTOR-LIKE PROTEIN KINASE PXC1"/>
    <property type="match status" value="1"/>
</dbReference>
<dbReference type="InterPro" id="IPR011009">
    <property type="entry name" value="Kinase-like_dom_sf"/>
</dbReference>
<dbReference type="Gene3D" id="1.10.510.10">
    <property type="entry name" value="Transferase(Phosphotransferase) domain 1"/>
    <property type="match status" value="1"/>
</dbReference>
<gene>
    <name evidence="7" type="ORF">CITCOLO1_LOCUS13734</name>
</gene>
<evidence type="ECO:0000259" key="6">
    <source>
        <dbReference type="PROSITE" id="PS50011"/>
    </source>
</evidence>
<dbReference type="Proteomes" id="UP001642487">
    <property type="component" value="Chromosome 5"/>
</dbReference>
<dbReference type="Gene3D" id="3.30.200.20">
    <property type="entry name" value="Phosphorylase Kinase, domain 1"/>
    <property type="match status" value="1"/>
</dbReference>
<dbReference type="Pfam" id="PF08263">
    <property type="entry name" value="LRRNT_2"/>
    <property type="match status" value="1"/>
</dbReference>
<dbReference type="Pfam" id="PF23598">
    <property type="entry name" value="LRR_14"/>
    <property type="match status" value="1"/>
</dbReference>
<dbReference type="InterPro" id="IPR046959">
    <property type="entry name" value="PRK1-6/SRF4-like"/>
</dbReference>
<dbReference type="EMBL" id="OZ021739">
    <property type="protein sequence ID" value="CAK9321650.1"/>
    <property type="molecule type" value="Genomic_DNA"/>
</dbReference>
<dbReference type="PROSITE" id="PS50011">
    <property type="entry name" value="PROTEIN_KINASE_DOM"/>
    <property type="match status" value="1"/>
</dbReference>
<feature type="transmembrane region" description="Helical" evidence="5">
    <location>
        <begin position="20"/>
        <end position="39"/>
    </location>
</feature>
<keyword evidence="5" id="KW-1133">Transmembrane helix</keyword>
<keyword evidence="4" id="KW-0677">Repeat</keyword>
<reference evidence="7 8" key="1">
    <citation type="submission" date="2024-03" db="EMBL/GenBank/DDBJ databases">
        <authorList>
            <person name="Gkanogiannis A."/>
            <person name="Becerra Lopez-Lavalle L."/>
        </authorList>
    </citation>
    <scope>NUCLEOTIDE SEQUENCE [LARGE SCALE GENOMIC DNA]</scope>
</reference>
<comment type="subcellular location">
    <subcellularLocation>
        <location evidence="1">Membrane</location>
    </subcellularLocation>
</comment>
<dbReference type="InterPro" id="IPR032675">
    <property type="entry name" value="LRR_dom_sf"/>
</dbReference>
<protein>
    <recommendedName>
        <fullName evidence="6">Protein kinase domain-containing protein</fullName>
    </recommendedName>
</protein>
<evidence type="ECO:0000313" key="7">
    <source>
        <dbReference type="EMBL" id="CAK9321650.1"/>
    </source>
</evidence>